<name>A0A9X7MZJ3_PSEDE</name>
<organism evidence="1 2">
    <name type="scientific">Pseudomonas denitrificans</name>
    <dbReference type="NCBI Taxonomy" id="43306"/>
    <lineage>
        <taxon>Bacteria</taxon>
        <taxon>Pseudomonadati</taxon>
        <taxon>Pseudomonadota</taxon>
        <taxon>Gammaproteobacteria</taxon>
        <taxon>Pseudomonadales</taxon>
        <taxon>Pseudomonadaceae</taxon>
        <taxon>Halopseudomonas</taxon>
    </lineage>
</organism>
<dbReference type="Proteomes" id="UP000326659">
    <property type="component" value="Chromosome"/>
</dbReference>
<evidence type="ECO:0000313" key="2">
    <source>
        <dbReference type="Proteomes" id="UP000326659"/>
    </source>
</evidence>
<evidence type="ECO:0000313" key="1">
    <source>
        <dbReference type="EMBL" id="QEY72229.1"/>
    </source>
</evidence>
<dbReference type="AlphaFoldDB" id="A0A9X7MZJ3"/>
<reference evidence="1 2" key="1">
    <citation type="submission" date="2019-09" db="EMBL/GenBank/DDBJ databases">
        <title>Prosopis cineraria nodule microbiome.</title>
        <authorList>
            <person name="Chaluvadi S.R."/>
            <person name="Ali R."/>
            <person name="Wang X."/>
        </authorList>
    </citation>
    <scope>NUCLEOTIDE SEQUENCE [LARGE SCALE GENOMIC DNA]</scope>
    <source>
        <strain evidence="1 2">BG1</strain>
    </source>
</reference>
<dbReference type="EMBL" id="CP043626">
    <property type="protein sequence ID" value="QEY72229.1"/>
    <property type="molecule type" value="Genomic_DNA"/>
</dbReference>
<gene>
    <name evidence="1" type="ORF">F1C79_11755</name>
</gene>
<accession>A0A9X7MZJ3</accession>
<keyword evidence="2" id="KW-1185">Reference proteome</keyword>
<protein>
    <submittedName>
        <fullName evidence="1">Uncharacterized protein</fullName>
    </submittedName>
</protein>
<proteinExistence type="predicted"/>
<dbReference type="RefSeq" id="WP_151187543.1">
    <property type="nucleotide sequence ID" value="NZ_CP043626.1"/>
</dbReference>
<dbReference type="KEGG" id="pden:F1C79_11755"/>
<sequence length="84" mass="9082">MTINKLQIARTIRNASHNDGMVAELLLELSELVADTHLARLALGMVQQMQDDSKALEEAATTIMGGCAAVCFHSAAYRSDNCMT</sequence>